<keyword evidence="6 11" id="KW-0560">Oxidoreductase</keyword>
<accession>A0A5J4QBI6</accession>
<comment type="similarity">
    <text evidence="1">Belongs to the NADH dehydrogenase family.</text>
</comment>
<protein>
    <recommendedName>
        <fullName evidence="2">NADH:ubiquinone reductase (non-electrogenic)</fullName>
        <ecNumber evidence="2">1.6.5.9</ecNumber>
    </recommendedName>
</protein>
<evidence type="ECO:0000256" key="2">
    <source>
        <dbReference type="ARBA" id="ARBA00012637"/>
    </source>
</evidence>
<reference evidence="11" key="1">
    <citation type="submission" date="2019-03" db="EMBL/GenBank/DDBJ databases">
        <title>Single cell metagenomics reveals metabolic interactions within the superorganism composed of flagellate Streblomastix strix and complex community of Bacteroidetes bacteria on its surface.</title>
        <authorList>
            <person name="Treitli S.C."/>
            <person name="Kolisko M."/>
            <person name="Husnik F."/>
            <person name="Keeling P."/>
            <person name="Hampl V."/>
        </authorList>
    </citation>
    <scope>NUCLEOTIDE SEQUENCE</scope>
    <source>
        <strain evidence="11">STM</strain>
    </source>
</reference>
<evidence type="ECO:0000256" key="1">
    <source>
        <dbReference type="ARBA" id="ARBA00005272"/>
    </source>
</evidence>
<dbReference type="GO" id="GO:0050136">
    <property type="term" value="F:NADH dehydrogenase (quinone) (non-electrogenic) activity"/>
    <property type="evidence" value="ECO:0007669"/>
    <property type="project" value="UniProtKB-EC"/>
</dbReference>
<comment type="caution">
    <text evidence="11">The sequence shown here is derived from an EMBL/GenBank/DDBJ whole genome shotgun (WGS) entry which is preliminary data.</text>
</comment>
<dbReference type="Pfam" id="PF22366">
    <property type="entry name" value="NDH2_C"/>
    <property type="match status" value="1"/>
</dbReference>
<evidence type="ECO:0000256" key="8">
    <source>
        <dbReference type="ARBA" id="ARBA00047599"/>
    </source>
</evidence>
<evidence type="ECO:0000256" key="5">
    <source>
        <dbReference type="ARBA" id="ARBA00022946"/>
    </source>
</evidence>
<dbReference type="InterPro" id="IPR054585">
    <property type="entry name" value="NDH2-like_C"/>
</dbReference>
<dbReference type="AlphaFoldDB" id="A0A5J4QBI6"/>
<dbReference type="InterPro" id="IPR036188">
    <property type="entry name" value="FAD/NAD-bd_sf"/>
</dbReference>
<evidence type="ECO:0000259" key="10">
    <source>
        <dbReference type="Pfam" id="PF22366"/>
    </source>
</evidence>
<feature type="domain" description="FAD/NAD(P)-binding" evidence="9">
    <location>
        <begin position="3"/>
        <end position="170"/>
    </location>
</feature>
<evidence type="ECO:0000256" key="7">
    <source>
        <dbReference type="ARBA" id="ARBA00023027"/>
    </source>
</evidence>
<organism evidence="11">
    <name type="scientific">termite gut metagenome</name>
    <dbReference type="NCBI Taxonomy" id="433724"/>
    <lineage>
        <taxon>unclassified sequences</taxon>
        <taxon>metagenomes</taxon>
        <taxon>organismal metagenomes</taxon>
    </lineage>
</organism>
<dbReference type="Pfam" id="PF07992">
    <property type="entry name" value="Pyr_redox_2"/>
    <property type="match status" value="1"/>
</dbReference>
<gene>
    <name evidence="11" type="ORF">EZS27_031855</name>
</gene>
<feature type="domain" description="External alternative NADH-ubiquinone oxidoreductase-like C-terminal" evidence="10">
    <location>
        <begin position="194"/>
        <end position="246"/>
    </location>
</feature>
<keyword evidence="7" id="KW-0520">NAD</keyword>
<dbReference type="EC" id="1.6.5.9" evidence="2"/>
<sequence length="288" mass="32237">MLNIVIVGGGATGVEIAGALSEMKKFVLPKDYPEMDKNELQIYLIEAVDRLLPGMDKHSSENAEKYLRQMGVNVLLNQKVTDYRDNNVILANGDKIPTRSFIWVSGITGVPVGNLNPSALGNGGRIQVDELNRVKGLDNVFAIGDQCIQTTDPKFSNGHPQMAQVAIQQGELLAKNLQYIVAGEKTEAFRYKDLGSMATVGRNKAVAELPGMKLKGSFAWLIWLFVHLRSILGIRNKIIVFLNWLWNYCTYDYTLRLIIYAQKAKVITDRDVREARTHWGEDVLGKEQ</sequence>
<proteinExistence type="inferred from homology"/>
<dbReference type="PANTHER" id="PTHR43706:SF47">
    <property type="entry name" value="EXTERNAL NADH-UBIQUINONE OXIDOREDUCTASE 1, MITOCHONDRIAL-RELATED"/>
    <property type="match status" value="1"/>
</dbReference>
<keyword evidence="3" id="KW-0285">Flavoprotein</keyword>
<keyword evidence="5" id="KW-0809">Transit peptide</keyword>
<name>A0A5J4QBI6_9ZZZZ</name>
<evidence type="ECO:0000256" key="3">
    <source>
        <dbReference type="ARBA" id="ARBA00022630"/>
    </source>
</evidence>
<evidence type="ECO:0000313" key="11">
    <source>
        <dbReference type="EMBL" id="KAA6318091.1"/>
    </source>
</evidence>
<dbReference type="InterPro" id="IPR045024">
    <property type="entry name" value="NDH-2"/>
</dbReference>
<evidence type="ECO:0000259" key="9">
    <source>
        <dbReference type="Pfam" id="PF07992"/>
    </source>
</evidence>
<dbReference type="InterPro" id="IPR023753">
    <property type="entry name" value="FAD/NAD-binding_dom"/>
</dbReference>
<keyword evidence="4" id="KW-0274">FAD</keyword>
<dbReference type="PANTHER" id="PTHR43706">
    <property type="entry name" value="NADH DEHYDROGENASE"/>
    <property type="match status" value="1"/>
</dbReference>
<dbReference type="Gene3D" id="3.50.50.100">
    <property type="match status" value="1"/>
</dbReference>
<dbReference type="EMBL" id="SNRY01004305">
    <property type="protein sequence ID" value="KAA6318091.1"/>
    <property type="molecule type" value="Genomic_DNA"/>
</dbReference>
<evidence type="ECO:0000256" key="4">
    <source>
        <dbReference type="ARBA" id="ARBA00022827"/>
    </source>
</evidence>
<dbReference type="SUPFAM" id="SSF51905">
    <property type="entry name" value="FAD/NAD(P)-binding domain"/>
    <property type="match status" value="1"/>
</dbReference>
<dbReference type="GO" id="GO:0005739">
    <property type="term" value="C:mitochondrion"/>
    <property type="evidence" value="ECO:0007669"/>
    <property type="project" value="UniProtKB-ARBA"/>
</dbReference>
<comment type="catalytic activity">
    <reaction evidence="8">
        <text>a quinone + NADH + H(+) = a quinol + NAD(+)</text>
        <dbReference type="Rhea" id="RHEA:46160"/>
        <dbReference type="ChEBI" id="CHEBI:15378"/>
        <dbReference type="ChEBI" id="CHEBI:24646"/>
        <dbReference type="ChEBI" id="CHEBI:57540"/>
        <dbReference type="ChEBI" id="CHEBI:57945"/>
        <dbReference type="ChEBI" id="CHEBI:132124"/>
        <dbReference type="EC" id="1.6.5.9"/>
    </reaction>
</comment>
<evidence type="ECO:0000256" key="6">
    <source>
        <dbReference type="ARBA" id="ARBA00023002"/>
    </source>
</evidence>